<dbReference type="Gene3D" id="2.60.40.1240">
    <property type="match status" value="1"/>
</dbReference>
<dbReference type="AlphaFoldDB" id="A0A4U1DAN6"/>
<dbReference type="InterPro" id="IPR029050">
    <property type="entry name" value="Immunoprotect_excell_Ig-like"/>
</dbReference>
<keyword evidence="3" id="KW-1133">Transmembrane helix</keyword>
<name>A0A4U1DAN6_9BACI</name>
<comment type="caution">
    <text evidence="5">The sequence shown here is derived from an EMBL/GenBank/DDBJ whole genome shotgun (WGS) entry which is preliminary data.</text>
</comment>
<gene>
    <name evidence="5" type="ORF">FA727_08815</name>
</gene>
<feature type="compositionally biased region" description="Low complexity" evidence="2">
    <location>
        <begin position="104"/>
        <end position="123"/>
    </location>
</feature>
<evidence type="ECO:0000256" key="2">
    <source>
        <dbReference type="SAM" id="MobiDB-lite"/>
    </source>
</evidence>
<proteinExistence type="predicted"/>
<sequence>MNGDTPELKNLKEAMDKIFLKGNHFSEVHKKIIIRRIQTSHARKLDSIIPKVFIFSLSILFMIVSSVFTYQVIAPNISSDNALENEHIVPQEKVETKTQDQQEDTQTVSPSNDSNTNSNSETKTGPKTLAALSIGKSVKGTGDLVTEVVAVREVPTSEIQTEQTEEVLVGVTIRLENRGNENLSISANKTMKLANAENELQPIIKIDKTLENTLEPGQNIQVEIVFDTSSSEKYKFYFVDLSGEQQTVWLFDYKDL</sequence>
<keyword evidence="3" id="KW-0812">Transmembrane</keyword>
<accession>A0A4U1DAN6</accession>
<dbReference type="Pfam" id="PF11611">
    <property type="entry name" value="DUF4352"/>
    <property type="match status" value="1"/>
</dbReference>
<dbReference type="EMBL" id="SWBM01000001">
    <property type="protein sequence ID" value="TKC19621.1"/>
    <property type="molecule type" value="Genomic_DNA"/>
</dbReference>
<evidence type="ECO:0000313" key="5">
    <source>
        <dbReference type="EMBL" id="TKC19621.1"/>
    </source>
</evidence>
<keyword evidence="3" id="KW-0472">Membrane</keyword>
<dbReference type="RefSeq" id="WP_136830526.1">
    <property type="nucleotide sequence ID" value="NZ_SWBM01000001.1"/>
</dbReference>
<dbReference type="Proteomes" id="UP000307756">
    <property type="component" value="Unassembled WGS sequence"/>
</dbReference>
<reference evidence="5 6" key="1">
    <citation type="journal article" date="2011" name="J. Microbiol.">
        <title>Bacillus kyonggiensis sp. nov., isolated from soil of a lettuce field.</title>
        <authorList>
            <person name="Dong K."/>
            <person name="Lee S."/>
        </authorList>
    </citation>
    <scope>NUCLEOTIDE SEQUENCE [LARGE SCALE GENOMIC DNA]</scope>
    <source>
        <strain evidence="5 6">NB22</strain>
    </source>
</reference>
<protein>
    <submittedName>
        <fullName evidence="5">DUF4352 domain-containing protein</fullName>
    </submittedName>
</protein>
<feature type="transmembrane region" description="Helical" evidence="3">
    <location>
        <begin position="52"/>
        <end position="73"/>
    </location>
</feature>
<evidence type="ECO:0000256" key="3">
    <source>
        <dbReference type="SAM" id="Phobius"/>
    </source>
</evidence>
<evidence type="ECO:0000313" key="6">
    <source>
        <dbReference type="Proteomes" id="UP000307756"/>
    </source>
</evidence>
<keyword evidence="1" id="KW-0732">Signal</keyword>
<feature type="region of interest" description="Disordered" evidence="2">
    <location>
        <begin position="93"/>
        <end position="128"/>
    </location>
</feature>
<evidence type="ECO:0000256" key="1">
    <source>
        <dbReference type="ARBA" id="ARBA00022729"/>
    </source>
</evidence>
<evidence type="ECO:0000259" key="4">
    <source>
        <dbReference type="Pfam" id="PF11611"/>
    </source>
</evidence>
<organism evidence="5 6">
    <name type="scientific">Robertmurraya kyonggiensis</name>
    <dbReference type="NCBI Taxonomy" id="1037680"/>
    <lineage>
        <taxon>Bacteria</taxon>
        <taxon>Bacillati</taxon>
        <taxon>Bacillota</taxon>
        <taxon>Bacilli</taxon>
        <taxon>Bacillales</taxon>
        <taxon>Bacillaceae</taxon>
        <taxon>Robertmurraya</taxon>
    </lineage>
</organism>
<feature type="domain" description="DUF4352" evidence="4">
    <location>
        <begin position="134"/>
        <end position="238"/>
    </location>
</feature>
<keyword evidence="6" id="KW-1185">Reference proteome</keyword>
<dbReference type="InterPro" id="IPR029051">
    <property type="entry name" value="DUF4352"/>
</dbReference>